<sequence length="639" mass="67658">MYARRATRPKPRTSQSKKWIAPIAGWIANRALSDPKSLDGPGAEILDNFYPKATSVVLRRGKQRYATLEDETLPVTALFSYRNGLNERLFAANESKIYDLTTVPFPFGAEIVTEDGDTIETETGDFFGWSSTSGLDVMGGFNGGDWIVTQFATTGGVYLIGVNGVDTGFIFDGEDFYPYVQGGVSRLNYDAETVSFTEGDTVTGGTSGATATVWRVVDQGSGTGYLLIYDIVGGPFQDNETLTDGDGGSADAVGVEALTIPGATFGAGLTSADMSFVWVYKNRLWFAQKDSMNAWFMTALDAVGGATDVFPLGGVFTIGGSLLFGASWSLDAGGAEGLSAQCIFVSSLGEVAVYQGADPQEASTWNQAGIYRIGKPLGNRAFIRGGGDLAIATSVGLVPLSKAISLDVTALNVASVSYKISDAWSTALTDRGDSNWICEIWPEAKMAVVSPPDLIGSTSPVLFISNTDTGAWARFTGWHALAMEVFRGRLYFGSPEGRVYTANVAGNDDGDTYTGIVMPLFEDLGSVGSAKIGKMARARGLASASLNDSINMMVDFNRNAPSAPNATALSSPNVWDAGIWGQSTWGSPSPTVISQAWRSIGGVGYSLSLCYQVTSGSVAPLDAELIDMEMLYTTAELVT</sequence>
<evidence type="ECO:0000313" key="1">
    <source>
        <dbReference type="EMBL" id="MBB4642370.1"/>
    </source>
</evidence>
<organism evidence="1 2">
    <name type="scientific">Rhizorhapis suberifaciens</name>
    <name type="common">corky root of lettuce</name>
    <dbReference type="NCBI Taxonomy" id="13656"/>
    <lineage>
        <taxon>Bacteria</taxon>
        <taxon>Pseudomonadati</taxon>
        <taxon>Pseudomonadota</taxon>
        <taxon>Alphaproteobacteria</taxon>
        <taxon>Sphingomonadales</taxon>
        <taxon>Sphingomonadaceae</taxon>
        <taxon>Rhizorhapis</taxon>
    </lineage>
</organism>
<dbReference type="EMBL" id="JACHOV010000010">
    <property type="protein sequence ID" value="MBB4642370.1"/>
    <property type="molecule type" value="Genomic_DNA"/>
</dbReference>
<dbReference type="AlphaFoldDB" id="A0A840HXT6"/>
<reference evidence="1 2" key="1">
    <citation type="submission" date="2020-08" db="EMBL/GenBank/DDBJ databases">
        <title>Genomic Encyclopedia of Type Strains, Phase IV (KMG-IV): sequencing the most valuable type-strain genomes for metagenomic binning, comparative biology and taxonomic classification.</title>
        <authorList>
            <person name="Goeker M."/>
        </authorList>
    </citation>
    <scope>NUCLEOTIDE SEQUENCE [LARGE SCALE GENOMIC DNA]</scope>
    <source>
        <strain evidence="1 2">DSM 7465</strain>
    </source>
</reference>
<comment type="caution">
    <text evidence="1">The sequence shown here is derived from an EMBL/GenBank/DDBJ whole genome shotgun (WGS) entry which is preliminary data.</text>
</comment>
<name>A0A840HXT6_9SPHN</name>
<evidence type="ECO:0000313" key="2">
    <source>
        <dbReference type="Proteomes" id="UP000575068"/>
    </source>
</evidence>
<protein>
    <submittedName>
        <fullName evidence="1">Uncharacterized protein</fullName>
    </submittedName>
</protein>
<keyword evidence="2" id="KW-1185">Reference proteome</keyword>
<proteinExistence type="predicted"/>
<gene>
    <name evidence="1" type="ORF">HNQ99_002695</name>
</gene>
<accession>A0A840HXT6</accession>
<dbReference type="RefSeq" id="WP_184476400.1">
    <property type="nucleotide sequence ID" value="NZ_JACHOV010000010.1"/>
</dbReference>
<dbReference type="Proteomes" id="UP000575068">
    <property type="component" value="Unassembled WGS sequence"/>
</dbReference>